<evidence type="ECO:0000313" key="9">
    <source>
        <dbReference type="Proteomes" id="UP000054123"/>
    </source>
</evidence>
<dbReference type="Pfam" id="PF00312">
    <property type="entry name" value="Ribosomal_S15"/>
    <property type="match status" value="1"/>
</dbReference>
<dbReference type="EMBL" id="CP015030">
    <property type="protein sequence ID" value="QIM66973.1"/>
    <property type="molecule type" value="Genomic_DNA"/>
</dbReference>
<dbReference type="KEGG" id="mgra:A4G16_06110"/>
<dbReference type="Proteomes" id="UP000501366">
    <property type="component" value="Chromosome"/>
</dbReference>
<comment type="similarity">
    <text evidence="4 5">Belongs to the universal ribosomal protein uS15 family.</text>
</comment>
<dbReference type="PANTHER" id="PTHR23321:SF26">
    <property type="entry name" value="SMALL RIBOSOMAL SUBUNIT PROTEIN US15M"/>
    <property type="match status" value="1"/>
</dbReference>
<accession>A0A011NES3</accession>
<reference evidence="7 9" key="1">
    <citation type="journal article" date="2014" name="Genome Announc.">
        <title>Genome Sequence of a Presumptive Mannheimia haemolytica Strain with an A1/A6-Cross-Reactive Serotype from a White-Tailed Deer (Odocoileus virginianus).</title>
        <authorList>
            <person name="Lawrence P.K."/>
            <person name="Bey R.F."/>
            <person name="Wiener B."/>
            <person name="Kittichotirat W."/>
            <person name="Bumgarner R.E."/>
        </authorList>
    </citation>
    <scope>NUCLEOTIDE SEQUENCE [LARGE SCALE GENOMIC DNA]</scope>
    <source>
        <strain evidence="7 9">PKL10</strain>
    </source>
</reference>
<reference evidence="8 10" key="2">
    <citation type="submission" date="2016-03" db="EMBL/GenBank/DDBJ databases">
        <authorList>
            <person name="Bojesen A.M."/>
            <person name="Planet P."/>
            <person name="Hansen M.J."/>
        </authorList>
    </citation>
    <scope>NUCLEOTIDE SEQUENCE [LARGE SCALE GENOMIC DNA]</scope>
    <source>
        <strain evidence="8 10">B 234/94</strain>
    </source>
</reference>
<protein>
    <recommendedName>
        <fullName evidence="4">Small ribosomal subunit protein uS15</fullName>
    </recommendedName>
</protein>
<keyword evidence="2 4" id="KW-0687">Ribonucleoprotein</keyword>
<keyword evidence="4 6" id="KW-0699">rRNA-binding</keyword>
<sequence length="89" mass="10180">MSLSVEAKAKIVAEFGRDAKDTGSSEVQIALLTAQINHLQAHFAEHKKDHHGRRGLLRMVSRRRKLLDYLKRTDLAKYSETIARLGLRR</sequence>
<dbReference type="InterPro" id="IPR000589">
    <property type="entry name" value="Ribosomal_uS15"/>
</dbReference>
<dbReference type="RefSeq" id="WP_005597777.1">
    <property type="nucleotide sequence ID" value="NZ_AVSP01000004.1"/>
</dbReference>
<dbReference type="GO" id="GO:0003735">
    <property type="term" value="F:structural constituent of ribosome"/>
    <property type="evidence" value="ECO:0007669"/>
    <property type="project" value="InterPro"/>
</dbReference>
<comment type="subunit">
    <text evidence="3 4">Part of the 30S ribosomal subunit. Forms a bridge to the 50S subunit in the 70S ribosome, contacting the 23S rRNA.</text>
</comment>
<dbReference type="GO" id="GO:0006412">
    <property type="term" value="P:translation"/>
    <property type="evidence" value="ECO:0007669"/>
    <property type="project" value="UniProtKB-UniRule"/>
</dbReference>
<dbReference type="STRING" id="1122190.GCA_000621105_00302"/>
<keyword evidence="4 6" id="KW-0694">RNA-binding</keyword>
<gene>
    <name evidence="4" type="primary">rpsO</name>
    <name evidence="8" type="ORF">A4G16_06110</name>
    <name evidence="7" type="ORF">AK33_01105</name>
</gene>
<evidence type="ECO:0000313" key="7">
    <source>
        <dbReference type="EMBL" id="EXI63032.1"/>
    </source>
</evidence>
<dbReference type="FunFam" id="1.10.287.10:FF:000002">
    <property type="entry name" value="30S ribosomal protein S15"/>
    <property type="match status" value="1"/>
</dbReference>
<dbReference type="PROSITE" id="PS00362">
    <property type="entry name" value="RIBOSOMAL_S15"/>
    <property type="match status" value="1"/>
</dbReference>
<keyword evidence="1 4" id="KW-0689">Ribosomal protein</keyword>
<dbReference type="GO" id="GO:0022627">
    <property type="term" value="C:cytosolic small ribosomal subunit"/>
    <property type="evidence" value="ECO:0007669"/>
    <property type="project" value="TreeGrafter"/>
</dbReference>
<evidence type="ECO:0000256" key="1">
    <source>
        <dbReference type="ARBA" id="ARBA00022980"/>
    </source>
</evidence>
<name>A0A011NES3_9PAST</name>
<dbReference type="Gene3D" id="1.10.287.10">
    <property type="entry name" value="S15/NS1, RNA-binding"/>
    <property type="match status" value="1"/>
</dbReference>
<dbReference type="EMBL" id="JANJ01000001">
    <property type="protein sequence ID" value="EXI63032.1"/>
    <property type="molecule type" value="Genomic_DNA"/>
</dbReference>
<comment type="function">
    <text evidence="4">Forms an intersubunit bridge (bridge B4) with the 23S rRNA of the 50S subunit in the ribosome.</text>
</comment>
<organism evidence="7 9">
    <name type="scientific">Mannheimia granulomatis</name>
    <dbReference type="NCBI Taxonomy" id="85402"/>
    <lineage>
        <taxon>Bacteria</taxon>
        <taxon>Pseudomonadati</taxon>
        <taxon>Pseudomonadota</taxon>
        <taxon>Gammaproteobacteria</taxon>
        <taxon>Pasteurellales</taxon>
        <taxon>Pasteurellaceae</taxon>
        <taxon>Mannheimia</taxon>
    </lineage>
</organism>
<dbReference type="SUPFAM" id="SSF47060">
    <property type="entry name" value="S15/NS1 RNA-binding domain"/>
    <property type="match status" value="1"/>
</dbReference>
<dbReference type="PATRIC" id="fig|1450449.3.peg.169"/>
<dbReference type="PANTHER" id="PTHR23321">
    <property type="entry name" value="RIBOSOMAL PROTEIN S15, BACTERIAL AND ORGANELLAR"/>
    <property type="match status" value="1"/>
</dbReference>
<dbReference type="HAMAP" id="MF_01343_B">
    <property type="entry name" value="Ribosomal_uS15_B"/>
    <property type="match status" value="1"/>
</dbReference>
<evidence type="ECO:0000313" key="10">
    <source>
        <dbReference type="Proteomes" id="UP000501366"/>
    </source>
</evidence>
<keyword evidence="9" id="KW-1185">Reference proteome</keyword>
<dbReference type="Gene3D" id="6.10.250.3130">
    <property type="match status" value="1"/>
</dbReference>
<evidence type="ECO:0000256" key="6">
    <source>
        <dbReference type="RuleBase" id="RU004524"/>
    </source>
</evidence>
<dbReference type="GeneID" id="67368470"/>
<dbReference type="SMART" id="SM01387">
    <property type="entry name" value="Ribosomal_S15"/>
    <property type="match status" value="1"/>
</dbReference>
<evidence type="ECO:0000313" key="8">
    <source>
        <dbReference type="EMBL" id="QIM66973.1"/>
    </source>
</evidence>
<dbReference type="OrthoDB" id="9799262at2"/>
<dbReference type="NCBIfam" id="TIGR00952">
    <property type="entry name" value="S15_bact"/>
    <property type="match status" value="1"/>
</dbReference>
<dbReference type="Proteomes" id="UP000054123">
    <property type="component" value="Unassembled WGS sequence"/>
</dbReference>
<proteinExistence type="inferred from homology"/>
<comment type="function">
    <text evidence="4 6">One of the primary rRNA binding proteins, it binds directly to 16S rRNA where it helps nucleate assembly of the platform of the 30S subunit by binding and bridging several RNA helices of the 16S rRNA.</text>
</comment>
<evidence type="ECO:0000256" key="2">
    <source>
        <dbReference type="ARBA" id="ARBA00023274"/>
    </source>
</evidence>
<dbReference type="SMR" id="A0A011NES3"/>
<evidence type="ECO:0000256" key="3">
    <source>
        <dbReference type="ARBA" id="ARBA00064542"/>
    </source>
</evidence>
<dbReference type="InterPro" id="IPR009068">
    <property type="entry name" value="uS15_NS1_RNA-bd_sf"/>
</dbReference>
<dbReference type="InterPro" id="IPR005290">
    <property type="entry name" value="Ribosomal_uS15_bac-type"/>
</dbReference>
<dbReference type="AlphaFoldDB" id="A0A011NES3"/>
<dbReference type="GO" id="GO:0019843">
    <property type="term" value="F:rRNA binding"/>
    <property type="evidence" value="ECO:0007669"/>
    <property type="project" value="UniProtKB-UniRule"/>
</dbReference>
<evidence type="ECO:0000256" key="5">
    <source>
        <dbReference type="RuleBase" id="RU003919"/>
    </source>
</evidence>
<dbReference type="CDD" id="cd00353">
    <property type="entry name" value="Ribosomal_S15p_S13e"/>
    <property type="match status" value="1"/>
</dbReference>
<evidence type="ECO:0000256" key="4">
    <source>
        <dbReference type="HAMAP-Rule" id="MF_01343"/>
    </source>
</evidence>